<keyword evidence="4" id="KW-1185">Reference proteome</keyword>
<dbReference type="PROSITE" id="PS50110">
    <property type="entry name" value="RESPONSE_REGULATORY"/>
    <property type="match status" value="1"/>
</dbReference>
<keyword evidence="1" id="KW-0597">Phosphoprotein</keyword>
<evidence type="ECO:0000313" key="3">
    <source>
        <dbReference type="EMBL" id="MEE1885723.1"/>
    </source>
</evidence>
<organism evidence="3 4">
    <name type="scientific">Pedobacter flavus</name>
    <dbReference type="NCBI Taxonomy" id="3113906"/>
    <lineage>
        <taxon>Bacteria</taxon>
        <taxon>Pseudomonadati</taxon>
        <taxon>Bacteroidota</taxon>
        <taxon>Sphingobacteriia</taxon>
        <taxon>Sphingobacteriales</taxon>
        <taxon>Sphingobacteriaceae</taxon>
        <taxon>Pedobacter</taxon>
    </lineage>
</organism>
<evidence type="ECO:0000256" key="1">
    <source>
        <dbReference type="PROSITE-ProRule" id="PRU00169"/>
    </source>
</evidence>
<dbReference type="Proteomes" id="UP001337681">
    <property type="component" value="Unassembled WGS sequence"/>
</dbReference>
<dbReference type="RefSeq" id="WP_330146618.1">
    <property type="nucleotide sequence ID" value="NZ_JAZDQU010000002.1"/>
</dbReference>
<dbReference type="PANTHER" id="PTHR45566">
    <property type="entry name" value="HTH-TYPE TRANSCRIPTIONAL REGULATOR YHJB-RELATED"/>
    <property type="match status" value="1"/>
</dbReference>
<evidence type="ECO:0000259" key="2">
    <source>
        <dbReference type="PROSITE" id="PS50110"/>
    </source>
</evidence>
<dbReference type="InterPro" id="IPR001789">
    <property type="entry name" value="Sig_transdc_resp-reg_receiver"/>
</dbReference>
<dbReference type="Gene3D" id="3.40.50.2300">
    <property type="match status" value="1"/>
</dbReference>
<feature type="modified residue" description="4-aspartylphosphate" evidence="1">
    <location>
        <position position="59"/>
    </location>
</feature>
<comment type="caution">
    <text evidence="3">The sequence shown here is derived from an EMBL/GenBank/DDBJ whole genome shotgun (WGS) entry which is preliminary data.</text>
</comment>
<proteinExistence type="predicted"/>
<dbReference type="InterPro" id="IPR051015">
    <property type="entry name" value="EvgA-like"/>
</dbReference>
<name>A0ABU7H3D1_9SPHI</name>
<feature type="domain" description="Response regulatory" evidence="2">
    <location>
        <begin position="4"/>
        <end position="132"/>
    </location>
</feature>
<protein>
    <submittedName>
        <fullName evidence="3">Response regulator</fullName>
    </submittedName>
</protein>
<evidence type="ECO:0000313" key="4">
    <source>
        <dbReference type="Proteomes" id="UP001337681"/>
    </source>
</evidence>
<dbReference type="SUPFAM" id="SSF52172">
    <property type="entry name" value="CheY-like"/>
    <property type="match status" value="1"/>
</dbReference>
<gene>
    <name evidence="3" type="ORF">VRU49_09875</name>
</gene>
<sequence length="221" mass="25574">MIHRVLIAEDHETVNISVQKTMNDFGVSDINYNYYCDDAFLRVKKSISENNPYDLLITDLSFDTDHRVQTLKCGFDLIKAVREIQPTIKILVFSSENKPAIIKSLYDNYNIDGYIRKARNDAKELKSAFEALLVGKKYFHHDYKTNINSLNIFEFSEWDVFVLKLLAQGKMQKEIPEILEQNNIKPSGLSSIEKRINKIKESFDIITTEQLIAFVKENGIV</sequence>
<reference evidence="3 4" key="1">
    <citation type="submission" date="2024-01" db="EMBL/GenBank/DDBJ databases">
        <title>Pedobacter sp. nov., isolated from oil-contaminated soil.</title>
        <authorList>
            <person name="Le N.T.T."/>
        </authorList>
    </citation>
    <scope>NUCLEOTIDE SEQUENCE [LARGE SCALE GENOMIC DNA]</scope>
    <source>
        <strain evidence="3 4">VNH31</strain>
    </source>
</reference>
<dbReference type="EMBL" id="JAZDQU010000002">
    <property type="protein sequence ID" value="MEE1885723.1"/>
    <property type="molecule type" value="Genomic_DNA"/>
</dbReference>
<dbReference type="PANTHER" id="PTHR45566:SF1">
    <property type="entry name" value="HTH-TYPE TRANSCRIPTIONAL REGULATOR YHJB-RELATED"/>
    <property type="match status" value="1"/>
</dbReference>
<accession>A0ABU7H3D1</accession>
<dbReference type="InterPro" id="IPR011006">
    <property type="entry name" value="CheY-like_superfamily"/>
</dbReference>